<dbReference type="InterPro" id="IPR011231">
    <property type="entry name" value="Phage_VT1-Sakai_H0018"/>
</dbReference>
<evidence type="ECO:0000313" key="2">
    <source>
        <dbReference type="Proteomes" id="UP001596548"/>
    </source>
</evidence>
<sequence length="128" mass="12424">MSDYQPVFTGGAKPFTATTSAAVTGRRVLAVSGSGTVAHAAADDPTVVGVAAHDAGSGAKVTVWPLDGVIHELEASGAITQDAGVVTDANGQVKSATIATAAAAGTLIGTAATTAAGSPLLLRVQGRR</sequence>
<dbReference type="RefSeq" id="WP_378970281.1">
    <property type="nucleotide sequence ID" value="NZ_JBHTBJ010000013.1"/>
</dbReference>
<name>A0ABW2HT15_9ACTN</name>
<evidence type="ECO:0000313" key="1">
    <source>
        <dbReference type="EMBL" id="MFC7276235.1"/>
    </source>
</evidence>
<proteinExistence type="predicted"/>
<protein>
    <submittedName>
        <fullName evidence="1">Capsid cement protein</fullName>
    </submittedName>
</protein>
<gene>
    <name evidence="1" type="ORF">ACFQS1_19760</name>
</gene>
<dbReference type="Proteomes" id="UP001596548">
    <property type="component" value="Unassembled WGS sequence"/>
</dbReference>
<comment type="caution">
    <text evidence="1">The sequence shown here is derived from an EMBL/GenBank/DDBJ whole genome shotgun (WGS) entry which is preliminary data.</text>
</comment>
<dbReference type="Pfam" id="PF09956">
    <property type="entry name" value="Phage_cement_2"/>
    <property type="match status" value="1"/>
</dbReference>
<accession>A0ABW2HT15</accession>
<keyword evidence="2" id="KW-1185">Reference proteome</keyword>
<organism evidence="1 2">
    <name type="scientific">Paractinoplanes rhizophilus</name>
    <dbReference type="NCBI Taxonomy" id="1416877"/>
    <lineage>
        <taxon>Bacteria</taxon>
        <taxon>Bacillati</taxon>
        <taxon>Actinomycetota</taxon>
        <taxon>Actinomycetes</taxon>
        <taxon>Micromonosporales</taxon>
        <taxon>Micromonosporaceae</taxon>
        <taxon>Paractinoplanes</taxon>
    </lineage>
</organism>
<reference evidence="2" key="1">
    <citation type="journal article" date="2019" name="Int. J. Syst. Evol. Microbiol.">
        <title>The Global Catalogue of Microorganisms (GCM) 10K type strain sequencing project: providing services to taxonomists for standard genome sequencing and annotation.</title>
        <authorList>
            <consortium name="The Broad Institute Genomics Platform"/>
            <consortium name="The Broad Institute Genome Sequencing Center for Infectious Disease"/>
            <person name="Wu L."/>
            <person name="Ma J."/>
        </authorList>
    </citation>
    <scope>NUCLEOTIDE SEQUENCE [LARGE SCALE GENOMIC DNA]</scope>
    <source>
        <strain evidence="2">XZYJT-10</strain>
    </source>
</reference>
<dbReference type="EMBL" id="JBHTBJ010000013">
    <property type="protein sequence ID" value="MFC7276235.1"/>
    <property type="molecule type" value="Genomic_DNA"/>
</dbReference>